<dbReference type="GO" id="GO:0007031">
    <property type="term" value="P:peroxisome organization"/>
    <property type="evidence" value="ECO:0007669"/>
    <property type="project" value="UniProtKB-ARBA"/>
</dbReference>
<evidence type="ECO:0000313" key="8">
    <source>
        <dbReference type="EMBL" id="KAF7308345.1"/>
    </source>
</evidence>
<keyword evidence="3 6" id="KW-1133">Transmembrane helix</keyword>
<feature type="region of interest" description="Disordered" evidence="5">
    <location>
        <begin position="359"/>
        <end position="393"/>
    </location>
</feature>
<organism evidence="8 9">
    <name type="scientific">Mycena chlorophos</name>
    <name type="common">Agaric fungus</name>
    <name type="synonym">Agaricus chlorophos</name>
    <dbReference type="NCBI Taxonomy" id="658473"/>
    <lineage>
        <taxon>Eukaryota</taxon>
        <taxon>Fungi</taxon>
        <taxon>Dikarya</taxon>
        <taxon>Basidiomycota</taxon>
        <taxon>Agaricomycotina</taxon>
        <taxon>Agaricomycetes</taxon>
        <taxon>Agaricomycetidae</taxon>
        <taxon>Agaricales</taxon>
        <taxon>Marasmiineae</taxon>
        <taxon>Mycenaceae</taxon>
        <taxon>Mycena</taxon>
    </lineage>
</organism>
<feature type="compositionally biased region" description="Low complexity" evidence="5">
    <location>
        <begin position="80"/>
        <end position="90"/>
    </location>
</feature>
<dbReference type="PANTHER" id="PTHR28304">
    <property type="entry name" value="PEROXISOMAL MEMBRANE PROTEIN PEX29"/>
    <property type="match status" value="1"/>
</dbReference>
<feature type="domain" description="TECPR1-like DysF" evidence="7">
    <location>
        <begin position="105"/>
        <end position="479"/>
    </location>
</feature>
<dbReference type="Proteomes" id="UP000613580">
    <property type="component" value="Unassembled WGS sequence"/>
</dbReference>
<evidence type="ECO:0000313" key="9">
    <source>
        <dbReference type="Proteomes" id="UP000613580"/>
    </source>
</evidence>
<name>A0A8H6SY33_MYCCL</name>
<accession>A0A8H6SY33</accession>
<protein>
    <recommendedName>
        <fullName evidence="7">TECPR1-like DysF domain-containing protein</fullName>
    </recommendedName>
</protein>
<dbReference type="GO" id="GO:0005778">
    <property type="term" value="C:peroxisomal membrane"/>
    <property type="evidence" value="ECO:0007669"/>
    <property type="project" value="TreeGrafter"/>
</dbReference>
<keyword evidence="2 6" id="KW-0812">Transmembrane</keyword>
<dbReference type="EMBL" id="JACAZE010000008">
    <property type="protein sequence ID" value="KAF7308345.1"/>
    <property type="molecule type" value="Genomic_DNA"/>
</dbReference>
<comment type="subcellular location">
    <subcellularLocation>
        <location evidence="1">Membrane</location>
        <topology evidence="1">Multi-pass membrane protein</topology>
    </subcellularLocation>
</comment>
<evidence type="ECO:0000256" key="6">
    <source>
        <dbReference type="SAM" id="Phobius"/>
    </source>
</evidence>
<evidence type="ECO:0000256" key="1">
    <source>
        <dbReference type="ARBA" id="ARBA00004141"/>
    </source>
</evidence>
<evidence type="ECO:0000256" key="5">
    <source>
        <dbReference type="SAM" id="MobiDB-lite"/>
    </source>
</evidence>
<evidence type="ECO:0000256" key="3">
    <source>
        <dbReference type="ARBA" id="ARBA00022989"/>
    </source>
</evidence>
<feature type="compositionally biased region" description="Basic and acidic residues" evidence="5">
    <location>
        <begin position="368"/>
        <end position="390"/>
    </location>
</feature>
<gene>
    <name evidence="8" type="ORF">HMN09_00682900</name>
</gene>
<evidence type="ECO:0000259" key="7">
    <source>
        <dbReference type="Pfam" id="PF06398"/>
    </source>
</evidence>
<dbReference type="OrthoDB" id="74314at2759"/>
<dbReference type="InterPro" id="IPR052816">
    <property type="entry name" value="Peroxisomal_Membrane_PEX28-32"/>
</dbReference>
<feature type="transmembrane region" description="Helical" evidence="6">
    <location>
        <begin position="147"/>
        <end position="175"/>
    </location>
</feature>
<proteinExistence type="predicted"/>
<feature type="transmembrane region" description="Helical" evidence="6">
    <location>
        <begin position="276"/>
        <end position="293"/>
    </location>
</feature>
<dbReference type="AlphaFoldDB" id="A0A8H6SY33"/>
<reference evidence="8" key="1">
    <citation type="submission" date="2020-05" db="EMBL/GenBank/DDBJ databases">
        <title>Mycena genomes resolve the evolution of fungal bioluminescence.</title>
        <authorList>
            <person name="Tsai I.J."/>
        </authorList>
    </citation>
    <scope>NUCLEOTIDE SEQUENCE</scope>
    <source>
        <strain evidence="8">110903Hualien_Pintung</strain>
    </source>
</reference>
<feature type="region of interest" description="Disordered" evidence="5">
    <location>
        <begin position="1"/>
        <end position="59"/>
    </location>
</feature>
<evidence type="ECO:0000256" key="4">
    <source>
        <dbReference type="ARBA" id="ARBA00023136"/>
    </source>
</evidence>
<dbReference type="InterPro" id="IPR010482">
    <property type="entry name" value="TECPR1-like_DysF"/>
</dbReference>
<dbReference type="Pfam" id="PF06398">
    <property type="entry name" value="Pex24p"/>
    <property type="match status" value="1"/>
</dbReference>
<feature type="transmembrane region" description="Helical" evidence="6">
    <location>
        <begin position="248"/>
        <end position="269"/>
    </location>
</feature>
<keyword evidence="9" id="KW-1185">Reference proteome</keyword>
<feature type="region of interest" description="Disordered" evidence="5">
    <location>
        <begin position="77"/>
        <end position="96"/>
    </location>
</feature>
<dbReference type="PANTHER" id="PTHR28304:SF2">
    <property type="entry name" value="PEROXISOMAL MEMBRANE PROTEIN PEX29"/>
    <property type="match status" value="1"/>
</dbReference>
<comment type="caution">
    <text evidence="8">The sequence shown here is derived from an EMBL/GenBank/DDBJ whole genome shotgun (WGS) entry which is preliminary data.</text>
</comment>
<sequence>MDFIDIPPSASRLRDQDPQNPNRDVNHIRRASRIVTTLPHPPPPTLHRRTDSASSITSPTKNAVNLLPQMLLSTLPGPAPSSSNGNGSNPRATAASSKLLSARDPLSVPILTVNFKRFVERVGPIFWLQDRIEEIVLWKRGWKTTTVWMAAYAFFCYFPRLLLLLPQIVLIGIMLATHPETGGGLASATNAKHKQGQKSVDEAPPAVATSAVDWQANIQAIQNLMGFVADGESLIQPYLPYLTNRSPYSPHILTTLFVSLLPGIILVSLPQFPIRTVALVAGIGPLLFTHPWVSAHLPQLLAQLKISIDHSALLKRARARLRVKGSLRALAVRAFDDANLSDECWVAEMREVELYENERFGGPTSDPAKQEWSKGNLKDGERTGWTRGRDGWSGVGGSGAVSSNLTFSLDPGWAFVTTEDWRADVEAQWARAGHDDDDADAGDGDGWVYSNDAWTELRPPSASYAPSVGGVTRRRRWVRRIWYDRAAAAS</sequence>
<evidence type="ECO:0000256" key="2">
    <source>
        <dbReference type="ARBA" id="ARBA00022692"/>
    </source>
</evidence>
<keyword evidence="4 6" id="KW-0472">Membrane</keyword>